<dbReference type="InterPro" id="IPR008764">
    <property type="entry name" value="Peptidase_U57"/>
</dbReference>
<dbReference type="AlphaFoldDB" id="A0A1M6KHV4"/>
<dbReference type="NCBIfam" id="TIGR02855">
    <property type="entry name" value="spore_yabG"/>
    <property type="match status" value="1"/>
</dbReference>
<sequence>MTRLKIGDIVARKSYDHDILFKIMDIVEDSNNKRTFILKGTNLRIIADSPEGDLTKVPLNKVDQFNKTFNKRINEIVINILKERKENHYRSLTRSITEYSRESSHFGRPGKVLHLDGDGEYIDVCLKVYKQLDIEAVGKVIPENQQPKVVEKLLKEYNPDILILTGHDSILKGKDDFTNIENYRNSKYFVESVKEARKYESSMDELVIFAGACQSLFEVIIEAGANFASSPHRTLIECRI</sequence>
<gene>
    <name evidence="1" type="ORF">SAMN02745912_00405</name>
</gene>
<organism evidence="1 2">
    <name type="scientific">Paramaledivibacter caminithermalis (strain DSM 15212 / CIP 107654 / DViRD3)</name>
    <name type="common">Clostridium caminithermale</name>
    <dbReference type="NCBI Taxonomy" id="1121301"/>
    <lineage>
        <taxon>Bacteria</taxon>
        <taxon>Bacillati</taxon>
        <taxon>Bacillota</taxon>
        <taxon>Clostridia</taxon>
        <taxon>Peptostreptococcales</taxon>
        <taxon>Caminicellaceae</taxon>
        <taxon>Paramaledivibacter</taxon>
    </lineage>
</organism>
<accession>A0A1M6KHV4</accession>
<dbReference type="EMBL" id="FRAG01000003">
    <property type="protein sequence ID" value="SHJ58481.1"/>
    <property type="molecule type" value="Genomic_DNA"/>
</dbReference>
<dbReference type="RefSeq" id="WP_073146718.1">
    <property type="nucleotide sequence ID" value="NZ_FRAG01000003.1"/>
</dbReference>
<keyword evidence="2" id="KW-1185">Reference proteome</keyword>
<dbReference type="OrthoDB" id="9785306at2"/>
<proteinExistence type="predicted"/>
<dbReference type="Pfam" id="PF05582">
    <property type="entry name" value="Peptidase_U57"/>
    <property type="match status" value="1"/>
</dbReference>
<evidence type="ECO:0000313" key="2">
    <source>
        <dbReference type="Proteomes" id="UP000184465"/>
    </source>
</evidence>
<dbReference type="Proteomes" id="UP000184465">
    <property type="component" value="Unassembled WGS sequence"/>
</dbReference>
<name>A0A1M6KHV4_PARC5</name>
<reference evidence="2" key="1">
    <citation type="submission" date="2016-11" db="EMBL/GenBank/DDBJ databases">
        <authorList>
            <person name="Varghese N."/>
            <person name="Submissions S."/>
        </authorList>
    </citation>
    <scope>NUCLEOTIDE SEQUENCE [LARGE SCALE GENOMIC DNA]</scope>
    <source>
        <strain evidence="2">DSM 15212 / CIP 107654 / DViRD3</strain>
    </source>
</reference>
<evidence type="ECO:0000313" key="1">
    <source>
        <dbReference type="EMBL" id="SHJ58481.1"/>
    </source>
</evidence>
<dbReference type="STRING" id="1121301.SAMN02745912_00405"/>
<protein>
    <submittedName>
        <fullName evidence="1">Spore coat assemly protein</fullName>
    </submittedName>
</protein>